<comment type="caution">
    <text evidence="1">The sequence shown here is derived from an EMBL/GenBank/DDBJ whole genome shotgun (WGS) entry which is preliminary data.</text>
</comment>
<dbReference type="EMBL" id="JABCKI010006271">
    <property type="protein sequence ID" value="KAG5634795.1"/>
    <property type="molecule type" value="Genomic_DNA"/>
</dbReference>
<dbReference type="Proteomes" id="UP000717328">
    <property type="component" value="Unassembled WGS sequence"/>
</dbReference>
<reference evidence="1" key="2">
    <citation type="submission" date="2021-10" db="EMBL/GenBank/DDBJ databases">
        <title>Phylogenomics reveals ancestral predisposition of the termite-cultivated fungus Termitomyces towards a domesticated lifestyle.</title>
        <authorList>
            <person name="Auxier B."/>
            <person name="Grum-Grzhimaylo A."/>
            <person name="Cardenas M.E."/>
            <person name="Lodge J.D."/>
            <person name="Laessoe T."/>
            <person name="Pedersen O."/>
            <person name="Smith M.E."/>
            <person name="Kuyper T.W."/>
            <person name="Franco-Molano E.A."/>
            <person name="Baroni T.J."/>
            <person name="Aanen D.K."/>
        </authorList>
    </citation>
    <scope>NUCLEOTIDE SEQUENCE</scope>
    <source>
        <strain evidence="1">D49</strain>
    </source>
</reference>
<keyword evidence="2" id="KW-1185">Reference proteome</keyword>
<proteinExistence type="predicted"/>
<evidence type="ECO:0000313" key="2">
    <source>
        <dbReference type="Proteomes" id="UP000717328"/>
    </source>
</evidence>
<evidence type="ECO:0000313" key="1">
    <source>
        <dbReference type="EMBL" id="KAG5634795.1"/>
    </source>
</evidence>
<organism evidence="1 2">
    <name type="scientific">Sphagnurus paluster</name>
    <dbReference type="NCBI Taxonomy" id="117069"/>
    <lineage>
        <taxon>Eukaryota</taxon>
        <taxon>Fungi</taxon>
        <taxon>Dikarya</taxon>
        <taxon>Basidiomycota</taxon>
        <taxon>Agaricomycotina</taxon>
        <taxon>Agaricomycetes</taxon>
        <taxon>Agaricomycetidae</taxon>
        <taxon>Agaricales</taxon>
        <taxon>Tricholomatineae</taxon>
        <taxon>Lyophyllaceae</taxon>
        <taxon>Sphagnurus</taxon>
    </lineage>
</organism>
<reference evidence="1" key="1">
    <citation type="submission" date="2021-02" db="EMBL/GenBank/DDBJ databases">
        <authorList>
            <person name="Nieuwenhuis M."/>
            <person name="Van De Peppel L.J.J."/>
        </authorList>
    </citation>
    <scope>NUCLEOTIDE SEQUENCE</scope>
    <source>
        <strain evidence="1">D49</strain>
    </source>
</reference>
<protein>
    <submittedName>
        <fullName evidence="1">Uncharacterized protein</fullName>
    </submittedName>
</protein>
<dbReference type="AlphaFoldDB" id="A0A9P7FSZ2"/>
<name>A0A9P7FSZ2_9AGAR</name>
<gene>
    <name evidence="1" type="ORF">H0H81_000757</name>
</gene>
<sequence length="92" mass="10190">MLKLMPVIKPWSNIVKEVLLAAYKTIDKLLAQESKACFEHGGTVCIVNFDSTDAKDELAAHTDDHDAGWEEWMEIMQVTVYDSTTPSVSSGS</sequence>
<accession>A0A9P7FSZ2</accession>